<reference evidence="4" key="1">
    <citation type="journal article" date="2017" name="Nat. Ecol. Evol.">
        <title>Genome expansion and lineage-specific genetic innovations in the forest pathogenic fungi Armillaria.</title>
        <authorList>
            <person name="Sipos G."/>
            <person name="Prasanna A.N."/>
            <person name="Walter M.C."/>
            <person name="O'Connor E."/>
            <person name="Balint B."/>
            <person name="Krizsan K."/>
            <person name="Kiss B."/>
            <person name="Hess J."/>
            <person name="Varga T."/>
            <person name="Slot J."/>
            <person name="Riley R."/>
            <person name="Boka B."/>
            <person name="Rigling D."/>
            <person name="Barry K."/>
            <person name="Lee J."/>
            <person name="Mihaltcheva S."/>
            <person name="LaButti K."/>
            <person name="Lipzen A."/>
            <person name="Waldron R."/>
            <person name="Moloney N.M."/>
            <person name="Sperisen C."/>
            <person name="Kredics L."/>
            <person name="Vagvoelgyi C."/>
            <person name="Patrignani A."/>
            <person name="Fitzpatrick D."/>
            <person name="Nagy I."/>
            <person name="Doyle S."/>
            <person name="Anderson J.B."/>
            <person name="Grigoriev I.V."/>
            <person name="Gueldener U."/>
            <person name="Muensterkoetter M."/>
            <person name="Nagy L.G."/>
        </authorList>
    </citation>
    <scope>NUCLEOTIDE SEQUENCE [LARGE SCALE GENOMIC DNA]</scope>
    <source>
        <strain evidence="4">28-4</strain>
    </source>
</reference>
<dbReference type="AlphaFoldDB" id="A0A2H3C245"/>
<sequence>MLAPIEYHLSATPEPYESAPTPMDLTTEEYKTLTAEWTATEKKYDEAVGKHKEWKATWAKEAWAEKLRLKEKACAVKLEALRQQELEKEQLQLEAEEKQQKLDLAKKALDDLAKAKEKAKKKEDEENKDLLAAASILSSGEDGNSESDPADLKAIVMAELRKRHKIAEEKKKEGSAETQRCKFRNKVNMLPPFSSPLYQGPFFTAQDTEFLRNLLGQSPIRCSTGPTMHPLLICQHPKGINFCFSKAMERILSDPFRVGESLLALHRSASVVDSGGEDGNVLAGPSVPKHLKTEPEPMAQDKVYTGSECCGKCQTDKATCFVCGGVFTCQCCHIKKVQCTFNKGSDNSSTAESTSVLELLQDISARLTHLENKVEAIADQVEDLVDDYHVDNNVQYPEDFIPKFIKTKFKASRLELWKTRNIYCEVL</sequence>
<evidence type="ECO:0000313" key="3">
    <source>
        <dbReference type="EMBL" id="PBK75374.1"/>
    </source>
</evidence>
<feature type="region of interest" description="Disordered" evidence="2">
    <location>
        <begin position="1"/>
        <end position="22"/>
    </location>
</feature>
<dbReference type="Proteomes" id="UP000218334">
    <property type="component" value="Unassembled WGS sequence"/>
</dbReference>
<evidence type="ECO:0000256" key="2">
    <source>
        <dbReference type="SAM" id="MobiDB-lite"/>
    </source>
</evidence>
<dbReference type="EMBL" id="KZ293417">
    <property type="protein sequence ID" value="PBK75374.1"/>
    <property type="molecule type" value="Genomic_DNA"/>
</dbReference>
<accession>A0A2H3C245</accession>
<evidence type="ECO:0000313" key="4">
    <source>
        <dbReference type="Proteomes" id="UP000218334"/>
    </source>
</evidence>
<feature type="coiled-coil region" evidence="1">
    <location>
        <begin position="74"/>
        <end position="133"/>
    </location>
</feature>
<protein>
    <submittedName>
        <fullName evidence="3">Uncharacterized protein</fullName>
    </submittedName>
</protein>
<gene>
    <name evidence="3" type="ORF">ARMSODRAFT_970046</name>
</gene>
<keyword evidence="4" id="KW-1185">Reference proteome</keyword>
<feature type="coiled-coil region" evidence="1">
    <location>
        <begin position="360"/>
        <end position="387"/>
    </location>
</feature>
<evidence type="ECO:0000256" key="1">
    <source>
        <dbReference type="SAM" id="Coils"/>
    </source>
</evidence>
<name>A0A2H3C245_9AGAR</name>
<organism evidence="3 4">
    <name type="scientific">Armillaria solidipes</name>
    <dbReference type="NCBI Taxonomy" id="1076256"/>
    <lineage>
        <taxon>Eukaryota</taxon>
        <taxon>Fungi</taxon>
        <taxon>Dikarya</taxon>
        <taxon>Basidiomycota</taxon>
        <taxon>Agaricomycotina</taxon>
        <taxon>Agaricomycetes</taxon>
        <taxon>Agaricomycetidae</taxon>
        <taxon>Agaricales</taxon>
        <taxon>Marasmiineae</taxon>
        <taxon>Physalacriaceae</taxon>
        <taxon>Armillaria</taxon>
    </lineage>
</organism>
<proteinExistence type="predicted"/>
<keyword evidence="1" id="KW-0175">Coiled coil</keyword>